<sequence length="616" mass="62388">MGENSVKLRYVLSSVLLMVPMAVVAAVPPAAAAEAQAAGGAAAEPSSAKVPSMLRSAAEAAAHKGKQARSLATGQGGRLGVQVYAAAPIDARQQADLTNLGVTVLSNSADFKSVPGADLPNTGLVSAQVPYDKLDAVAALDWVTALRPSLRPAVDVGPVTAEGVQLHQADKAQARGLTGRGQTIGVISGDADHVAEAIAAGELPADTRVLRSAAYDNDEGTAMMEIIHDLAPDAKLAFASTLESNADYFQAFHVLANAGVTMIAEDIALDDEPAFQQGLGAATAEALAKHGIWVSSSAGNLGNRHAPRVQAIGTGAGPDGVQGPYTGCPKNPDNVVKLRGNDTSYDLNLLPGAAILPTLQWSEPRAIYPTAGQGGFTDLNLYLMDATGTKCLASSTAVQGNGVGDTIEQFEYDNTTGAPQAVKLVVDVESTSTARKAPVLDLRWRALSAGVQTIDPPERAGSMNPDSNYTVFATSAGAVNASVSTDPATAPLEAYSAAGPTQLLTTTRCPAGKPGPCRGIPGPGELSFPAPNWLAADGESVSGAGGFGSGTCPTEVQGKCRFFGTSASAPTAAGVAALTRQEFGGRLAPVALNALLAGRAVDRSGPGVGAGVLSAR</sequence>
<feature type="signal peptide" evidence="4">
    <location>
        <begin position="1"/>
        <end position="25"/>
    </location>
</feature>
<evidence type="ECO:0000256" key="2">
    <source>
        <dbReference type="ARBA" id="ARBA00022801"/>
    </source>
</evidence>
<gene>
    <name evidence="6" type="ORF">GCM10009804_59590</name>
</gene>
<dbReference type="InterPro" id="IPR000209">
    <property type="entry name" value="Peptidase_S8/S53_dom"/>
</dbReference>
<dbReference type="Proteomes" id="UP001501705">
    <property type="component" value="Unassembled WGS sequence"/>
</dbReference>
<reference evidence="7" key="1">
    <citation type="journal article" date="2019" name="Int. J. Syst. Evol. Microbiol.">
        <title>The Global Catalogue of Microorganisms (GCM) 10K type strain sequencing project: providing services to taxonomists for standard genome sequencing and annotation.</title>
        <authorList>
            <consortium name="The Broad Institute Genomics Platform"/>
            <consortium name="The Broad Institute Genome Sequencing Center for Infectious Disease"/>
            <person name="Wu L."/>
            <person name="Ma J."/>
        </authorList>
    </citation>
    <scope>NUCLEOTIDE SEQUENCE [LARGE SCALE GENOMIC DNA]</scope>
    <source>
        <strain evidence="7">JCM 15572</strain>
    </source>
</reference>
<dbReference type="Gene3D" id="3.40.50.200">
    <property type="entry name" value="Peptidase S8/S53 domain"/>
    <property type="match status" value="2"/>
</dbReference>
<accession>A0ABP4Q3H7</accession>
<keyword evidence="2" id="KW-0378">Hydrolase</keyword>
<evidence type="ECO:0000313" key="7">
    <source>
        <dbReference type="Proteomes" id="UP001501705"/>
    </source>
</evidence>
<evidence type="ECO:0000256" key="1">
    <source>
        <dbReference type="ARBA" id="ARBA00022670"/>
    </source>
</evidence>
<dbReference type="InterPro" id="IPR023828">
    <property type="entry name" value="Peptidase_S8_Ser-AS"/>
</dbReference>
<dbReference type="Pfam" id="PF00082">
    <property type="entry name" value="Peptidase_S8"/>
    <property type="match status" value="1"/>
</dbReference>
<keyword evidence="7" id="KW-1185">Reference proteome</keyword>
<evidence type="ECO:0000259" key="5">
    <source>
        <dbReference type="Pfam" id="PF00082"/>
    </source>
</evidence>
<evidence type="ECO:0000256" key="4">
    <source>
        <dbReference type="SAM" id="SignalP"/>
    </source>
</evidence>
<dbReference type="EMBL" id="BAAAPH010000023">
    <property type="protein sequence ID" value="GAA1595025.1"/>
    <property type="molecule type" value="Genomic_DNA"/>
</dbReference>
<keyword evidence="1" id="KW-0645">Protease</keyword>
<evidence type="ECO:0000313" key="6">
    <source>
        <dbReference type="EMBL" id="GAA1595025.1"/>
    </source>
</evidence>
<dbReference type="SUPFAM" id="SSF52743">
    <property type="entry name" value="Subtilisin-like"/>
    <property type="match status" value="1"/>
</dbReference>
<keyword evidence="3" id="KW-0720">Serine protease</keyword>
<evidence type="ECO:0000256" key="3">
    <source>
        <dbReference type="ARBA" id="ARBA00022825"/>
    </source>
</evidence>
<comment type="caution">
    <text evidence="6">The sequence shown here is derived from an EMBL/GenBank/DDBJ whole genome shotgun (WGS) entry which is preliminary data.</text>
</comment>
<keyword evidence="4" id="KW-0732">Signal</keyword>
<name>A0ABP4Q3H7_9ACTN</name>
<protein>
    <recommendedName>
        <fullName evidence="5">Peptidase S8/S53 domain-containing protein</fullName>
    </recommendedName>
</protein>
<organism evidence="6 7">
    <name type="scientific">Kribbella hippodromi</name>
    <dbReference type="NCBI Taxonomy" id="434347"/>
    <lineage>
        <taxon>Bacteria</taxon>
        <taxon>Bacillati</taxon>
        <taxon>Actinomycetota</taxon>
        <taxon>Actinomycetes</taxon>
        <taxon>Propionibacteriales</taxon>
        <taxon>Kribbellaceae</taxon>
        <taxon>Kribbella</taxon>
    </lineage>
</organism>
<feature type="domain" description="Peptidase S8/S53" evidence="5">
    <location>
        <begin position="546"/>
        <end position="603"/>
    </location>
</feature>
<dbReference type="PROSITE" id="PS00138">
    <property type="entry name" value="SUBTILASE_SER"/>
    <property type="match status" value="1"/>
</dbReference>
<feature type="chain" id="PRO_5045080878" description="Peptidase S8/S53 domain-containing protein" evidence="4">
    <location>
        <begin position="26"/>
        <end position="616"/>
    </location>
</feature>
<dbReference type="InterPro" id="IPR036852">
    <property type="entry name" value="Peptidase_S8/S53_dom_sf"/>
</dbReference>
<proteinExistence type="predicted"/>